<protein>
    <recommendedName>
        <fullName evidence="4">Peptidase A2 domain-containing protein</fullName>
    </recommendedName>
</protein>
<dbReference type="InterPro" id="IPR021109">
    <property type="entry name" value="Peptidase_aspartic_dom_sf"/>
</dbReference>
<evidence type="ECO:0000313" key="2">
    <source>
        <dbReference type="EMBL" id="CAF0784477.1"/>
    </source>
</evidence>
<keyword evidence="1" id="KW-0812">Transmembrane</keyword>
<name>A0A813RM86_9BILA</name>
<keyword evidence="1" id="KW-1133">Transmembrane helix</keyword>
<feature type="transmembrane region" description="Helical" evidence="1">
    <location>
        <begin position="6"/>
        <end position="28"/>
    </location>
</feature>
<feature type="transmembrane region" description="Helical" evidence="1">
    <location>
        <begin position="65"/>
        <end position="82"/>
    </location>
</feature>
<gene>
    <name evidence="2" type="ORF">OXX778_LOCUS5638</name>
</gene>
<evidence type="ECO:0008006" key="4">
    <source>
        <dbReference type="Google" id="ProtNLM"/>
    </source>
</evidence>
<dbReference type="SUPFAM" id="SSF50630">
    <property type="entry name" value="Acid proteases"/>
    <property type="match status" value="1"/>
</dbReference>
<reference evidence="2" key="1">
    <citation type="submission" date="2021-02" db="EMBL/GenBank/DDBJ databases">
        <authorList>
            <person name="Nowell W R."/>
        </authorList>
    </citation>
    <scope>NUCLEOTIDE SEQUENCE</scope>
    <source>
        <strain evidence="2">Ploen Becks lab</strain>
    </source>
</reference>
<sequence length="725" mass="84755">MILGQFNRLIMIFFVISNLFCSAYGLFFGQKQPTLIERIINGIVSSTMNTIDYGRFIVTNRPMEMFIALCIITVIVILFKLFKKGRHSTPNPTNFNVFNTMQLESSRNHTSVYGENRNFNVDSRSIKVPEVFKEGMDLKSWFILMKIYLKNFPKCEWLEVAISYIENKVLRKVKNLEELICTRSYDDFKTKLFDALTVKPREISVKLERLTDYKQSQKDSIRDYGESIVNMLKKLFPNVNNSNDIDSIIQECFVNGLLNQKLREAVRLKMLKMKNIKKYESFKINDLINYAECKNFDSDYHSDKSLSACENESYSNQFRNTNRSFHNQNGNQNYHQNFATLQNSQKKVEFQTEKKLENQRINYLSHVPRNNSVLNFNEPIIGQALFNNTLVNYMCDSGADITVINFKTFLLIKRHEPSTILEEYHGVKLYSASGEIEIFGLVRLKRCLIVPGVQLKNTNILVTNYLGHQCLLGRDIIKRIPDLKKRIDSIKTIYQEYSLRVVNIFRKEMANRRLRNKYFHFEENNKNKKFVSVVWQRVEEKEIQYDKPFLNKNKTKIKNDKLIINNKKKVIVNQNLQTNQCYSVAKDINFNKSKLIKTDSDTNVKPIQNGKFMYGFNNFHKQKNVCCSNLRYAQETNCANCPNISLWKKRKEKLNAKLAINLSKLSLINSTGRDIINENNKKMVLYFNQPRAEINGNSFKKKRAKATVMMVLTKLAILSSCVRNS</sequence>
<dbReference type="EMBL" id="CAJNOC010000628">
    <property type="protein sequence ID" value="CAF0784477.1"/>
    <property type="molecule type" value="Genomic_DNA"/>
</dbReference>
<keyword evidence="3" id="KW-1185">Reference proteome</keyword>
<proteinExistence type="predicted"/>
<evidence type="ECO:0000256" key="1">
    <source>
        <dbReference type="SAM" id="Phobius"/>
    </source>
</evidence>
<dbReference type="OrthoDB" id="10224775at2759"/>
<organism evidence="2 3">
    <name type="scientific">Brachionus calyciflorus</name>
    <dbReference type="NCBI Taxonomy" id="104777"/>
    <lineage>
        <taxon>Eukaryota</taxon>
        <taxon>Metazoa</taxon>
        <taxon>Spiralia</taxon>
        <taxon>Gnathifera</taxon>
        <taxon>Rotifera</taxon>
        <taxon>Eurotatoria</taxon>
        <taxon>Monogononta</taxon>
        <taxon>Pseudotrocha</taxon>
        <taxon>Ploima</taxon>
        <taxon>Brachionidae</taxon>
        <taxon>Brachionus</taxon>
    </lineage>
</organism>
<dbReference type="AlphaFoldDB" id="A0A813RM86"/>
<dbReference type="Proteomes" id="UP000663879">
    <property type="component" value="Unassembled WGS sequence"/>
</dbReference>
<accession>A0A813RM86</accession>
<evidence type="ECO:0000313" key="3">
    <source>
        <dbReference type="Proteomes" id="UP000663879"/>
    </source>
</evidence>
<keyword evidence="1" id="KW-0472">Membrane</keyword>
<comment type="caution">
    <text evidence="2">The sequence shown here is derived from an EMBL/GenBank/DDBJ whole genome shotgun (WGS) entry which is preliminary data.</text>
</comment>